<protein>
    <submittedName>
        <fullName evidence="1">Uncharacterized protein</fullName>
    </submittedName>
</protein>
<evidence type="ECO:0000313" key="1">
    <source>
        <dbReference type="EMBL" id="JAH12337.1"/>
    </source>
</evidence>
<reference evidence="1" key="1">
    <citation type="submission" date="2014-11" db="EMBL/GenBank/DDBJ databases">
        <authorList>
            <person name="Amaro Gonzalez C."/>
        </authorList>
    </citation>
    <scope>NUCLEOTIDE SEQUENCE</scope>
</reference>
<dbReference type="AlphaFoldDB" id="A0A0E9Q752"/>
<sequence length="17" mass="1977">MTTAAYVLTLLFFVHHI</sequence>
<name>A0A0E9Q752_ANGAN</name>
<reference evidence="1" key="2">
    <citation type="journal article" date="2015" name="Fish Shellfish Immunol.">
        <title>Early steps in the European eel (Anguilla anguilla)-Vibrio vulnificus interaction in the gills: Role of the RtxA13 toxin.</title>
        <authorList>
            <person name="Callol A."/>
            <person name="Pajuelo D."/>
            <person name="Ebbesson L."/>
            <person name="Teles M."/>
            <person name="MacKenzie S."/>
            <person name="Amaro C."/>
        </authorList>
    </citation>
    <scope>NUCLEOTIDE SEQUENCE</scope>
</reference>
<accession>A0A0E9Q752</accession>
<organism evidence="1">
    <name type="scientific">Anguilla anguilla</name>
    <name type="common">European freshwater eel</name>
    <name type="synonym">Muraena anguilla</name>
    <dbReference type="NCBI Taxonomy" id="7936"/>
    <lineage>
        <taxon>Eukaryota</taxon>
        <taxon>Metazoa</taxon>
        <taxon>Chordata</taxon>
        <taxon>Craniata</taxon>
        <taxon>Vertebrata</taxon>
        <taxon>Euteleostomi</taxon>
        <taxon>Actinopterygii</taxon>
        <taxon>Neopterygii</taxon>
        <taxon>Teleostei</taxon>
        <taxon>Anguilliformes</taxon>
        <taxon>Anguillidae</taxon>
        <taxon>Anguilla</taxon>
    </lineage>
</organism>
<dbReference type="EMBL" id="GBXM01096240">
    <property type="protein sequence ID" value="JAH12337.1"/>
    <property type="molecule type" value="Transcribed_RNA"/>
</dbReference>
<proteinExistence type="predicted"/>